<evidence type="ECO:0000313" key="1">
    <source>
        <dbReference type="EMBL" id="GIF22544.1"/>
    </source>
</evidence>
<organism evidence="1 2">
    <name type="scientific">Paractinoplanes tereljensis</name>
    <dbReference type="NCBI Taxonomy" id="571912"/>
    <lineage>
        <taxon>Bacteria</taxon>
        <taxon>Bacillati</taxon>
        <taxon>Actinomycetota</taxon>
        <taxon>Actinomycetes</taxon>
        <taxon>Micromonosporales</taxon>
        <taxon>Micromonosporaceae</taxon>
        <taxon>Paractinoplanes</taxon>
    </lineage>
</organism>
<dbReference type="Proteomes" id="UP000623608">
    <property type="component" value="Unassembled WGS sequence"/>
</dbReference>
<comment type="caution">
    <text evidence="1">The sequence shown here is derived from an EMBL/GenBank/DDBJ whole genome shotgun (WGS) entry which is preliminary data.</text>
</comment>
<protein>
    <submittedName>
        <fullName evidence="1">Uncharacterized protein</fullName>
    </submittedName>
</protein>
<dbReference type="Pfam" id="PF19895">
    <property type="entry name" value="DUF6368"/>
    <property type="match status" value="1"/>
</dbReference>
<dbReference type="InterPro" id="IPR045948">
    <property type="entry name" value="DUF6368"/>
</dbReference>
<proteinExistence type="predicted"/>
<gene>
    <name evidence="1" type="ORF">Ate02nite_52740</name>
</gene>
<dbReference type="EMBL" id="BOMY01000034">
    <property type="protein sequence ID" value="GIF22544.1"/>
    <property type="molecule type" value="Genomic_DNA"/>
</dbReference>
<dbReference type="RefSeq" id="WP_203810095.1">
    <property type="nucleotide sequence ID" value="NZ_BOMY01000034.1"/>
</dbReference>
<dbReference type="AlphaFoldDB" id="A0A919NR84"/>
<keyword evidence="2" id="KW-1185">Reference proteome</keyword>
<evidence type="ECO:0000313" key="2">
    <source>
        <dbReference type="Proteomes" id="UP000623608"/>
    </source>
</evidence>
<sequence>MAGPTAAVLTPGIFATACLDEFRGWLAESLTPDIDGDWWLLREPHRLDMESPLRTGSMLVEPTAYEGDDADEAASLERALGFRPGIEVVLAAAVNGKDDHRFLAHLAVAIARRYGGLIDLGGLLPVPPPPGVSVRSALESGLGLQEWDDLSRATIATLSGRSHEIPYRTADDEVAVSHVVDADLLAAWLRHPLFRMVK</sequence>
<accession>A0A919NR84</accession>
<reference evidence="1" key="1">
    <citation type="submission" date="2021-01" db="EMBL/GenBank/DDBJ databases">
        <title>Whole genome shotgun sequence of Actinoplanes tereljensis NBRC 105297.</title>
        <authorList>
            <person name="Komaki H."/>
            <person name="Tamura T."/>
        </authorList>
    </citation>
    <scope>NUCLEOTIDE SEQUENCE</scope>
    <source>
        <strain evidence="1">NBRC 105297</strain>
    </source>
</reference>
<name>A0A919NR84_9ACTN</name>